<protein>
    <submittedName>
        <fullName evidence="1">Uncharacterized protein</fullName>
    </submittedName>
</protein>
<dbReference type="AlphaFoldDB" id="A0A2P6Q5G1"/>
<dbReference type="EMBL" id="PDCK01000043">
    <property type="protein sequence ID" value="PRQ29399.1"/>
    <property type="molecule type" value="Genomic_DNA"/>
</dbReference>
<dbReference type="Gramene" id="PRQ29399">
    <property type="protein sequence ID" value="PRQ29399"/>
    <property type="gene ID" value="RchiOBHm_Chr5g0013471"/>
</dbReference>
<evidence type="ECO:0000313" key="1">
    <source>
        <dbReference type="EMBL" id="PRQ29399.1"/>
    </source>
</evidence>
<keyword evidence="2" id="KW-1185">Reference proteome</keyword>
<sequence length="53" mass="6501">MFQMHAVQNLPVYRLIDLPPHYYDLANFPQVRPNIVNYTRSRLFYSHLYSMRL</sequence>
<comment type="caution">
    <text evidence="1">The sequence shown here is derived from an EMBL/GenBank/DDBJ whole genome shotgun (WGS) entry which is preliminary data.</text>
</comment>
<evidence type="ECO:0000313" key="2">
    <source>
        <dbReference type="Proteomes" id="UP000238479"/>
    </source>
</evidence>
<proteinExistence type="predicted"/>
<accession>A0A2P6Q5G1</accession>
<reference evidence="1 2" key="1">
    <citation type="journal article" date="2018" name="Nat. Genet.">
        <title>The Rosa genome provides new insights in the design of modern roses.</title>
        <authorList>
            <person name="Bendahmane M."/>
        </authorList>
    </citation>
    <scope>NUCLEOTIDE SEQUENCE [LARGE SCALE GENOMIC DNA]</scope>
    <source>
        <strain evidence="2">cv. Old Blush</strain>
    </source>
</reference>
<dbReference type="Proteomes" id="UP000238479">
    <property type="component" value="Chromosome 5"/>
</dbReference>
<name>A0A2P6Q5G1_ROSCH</name>
<gene>
    <name evidence="1" type="ORF">RchiOBHm_Chr5g0013471</name>
</gene>
<organism evidence="1 2">
    <name type="scientific">Rosa chinensis</name>
    <name type="common">China rose</name>
    <dbReference type="NCBI Taxonomy" id="74649"/>
    <lineage>
        <taxon>Eukaryota</taxon>
        <taxon>Viridiplantae</taxon>
        <taxon>Streptophyta</taxon>
        <taxon>Embryophyta</taxon>
        <taxon>Tracheophyta</taxon>
        <taxon>Spermatophyta</taxon>
        <taxon>Magnoliopsida</taxon>
        <taxon>eudicotyledons</taxon>
        <taxon>Gunneridae</taxon>
        <taxon>Pentapetalae</taxon>
        <taxon>rosids</taxon>
        <taxon>fabids</taxon>
        <taxon>Rosales</taxon>
        <taxon>Rosaceae</taxon>
        <taxon>Rosoideae</taxon>
        <taxon>Rosoideae incertae sedis</taxon>
        <taxon>Rosa</taxon>
    </lineage>
</organism>